<keyword evidence="3" id="KW-0732">Signal</keyword>
<dbReference type="InterPro" id="IPR038085">
    <property type="entry name" value="Rnp2-like_sf"/>
</dbReference>
<dbReference type="EMBL" id="JAEPRD010000160">
    <property type="protein sequence ID" value="KAG2195856.1"/>
    <property type="molecule type" value="Genomic_DNA"/>
</dbReference>
<dbReference type="AlphaFoldDB" id="A0A8H7QQJ0"/>
<dbReference type="InterPro" id="IPR018559">
    <property type="entry name" value="DUF2015"/>
</dbReference>
<dbReference type="GO" id="GO:1902555">
    <property type="term" value="C:endoribonuclease complex"/>
    <property type="evidence" value="ECO:0007669"/>
    <property type="project" value="UniProtKB-ARBA"/>
</dbReference>
<dbReference type="GO" id="GO:1990904">
    <property type="term" value="C:ribonucleoprotein complex"/>
    <property type="evidence" value="ECO:0007669"/>
    <property type="project" value="UniProtKB-ARBA"/>
</dbReference>
<name>A0A8H7QQJ0_9FUNG</name>
<dbReference type="PANTHER" id="PTHR28023:SF1">
    <property type="entry name" value="UPF0357 PROTEIN YCL012C"/>
    <property type="match status" value="1"/>
</dbReference>
<feature type="domain" description="Ribonucleases P/MRP subunit Pop8-like" evidence="4">
    <location>
        <begin position="105"/>
        <end position="163"/>
    </location>
</feature>
<evidence type="ECO:0000256" key="1">
    <source>
        <dbReference type="ARBA" id="ARBA00008325"/>
    </source>
</evidence>
<gene>
    <name evidence="5" type="ORF">INT47_012397</name>
</gene>
<comment type="similarity">
    <text evidence="1">Belongs to the UPF0357 family.</text>
</comment>
<dbReference type="GO" id="GO:0008033">
    <property type="term" value="P:tRNA processing"/>
    <property type="evidence" value="ECO:0007669"/>
    <property type="project" value="UniProtKB-KW"/>
</dbReference>
<dbReference type="Pfam" id="PF20976">
    <property type="entry name" value="Pop8"/>
    <property type="match status" value="1"/>
</dbReference>
<comment type="caution">
    <text evidence="5">The sequence shown here is derived from an EMBL/GenBank/DDBJ whole genome shotgun (WGS) entry which is preliminary data.</text>
</comment>
<dbReference type="SUPFAM" id="SSF160350">
    <property type="entry name" value="Rnp2-like"/>
    <property type="match status" value="1"/>
</dbReference>
<dbReference type="InterPro" id="IPR049128">
    <property type="entry name" value="Pop8-like_dom"/>
</dbReference>
<evidence type="ECO:0000259" key="4">
    <source>
        <dbReference type="Pfam" id="PF20976"/>
    </source>
</evidence>
<protein>
    <recommendedName>
        <fullName evidence="4">Ribonucleases P/MRP subunit Pop8-like domain-containing protein</fullName>
    </recommendedName>
</protein>
<dbReference type="Pfam" id="PF09435">
    <property type="entry name" value="DUF2015"/>
    <property type="match status" value="1"/>
</dbReference>
<sequence length="189" mass="21375">MSTLADKTNRLFGYHLLPTHAGSFETDIEDGLTSSQFDLTANLNEEDSRAGLKDKEEIMRIMKKQNVSFDEARLIRQQKILKKNNIDPITGLPLDPNWSDEDLDVQVTELSFRMSIQQALETIFGRVGASCYINILDWSQYHNEGIIKVKQSELTTVWSAMLTHQFTIANKLCTLDIISSSAHLISLAN</sequence>
<dbReference type="OrthoDB" id="447314at2759"/>
<dbReference type="Gene3D" id="3.30.70.3250">
    <property type="entry name" value="Ribonuclease P, Pop5 subunit"/>
    <property type="match status" value="1"/>
</dbReference>
<reference evidence="5" key="1">
    <citation type="submission" date="2020-12" db="EMBL/GenBank/DDBJ databases">
        <title>Metabolic potential, ecology and presence of endohyphal bacteria is reflected in genomic diversity of Mucoromycotina.</title>
        <authorList>
            <person name="Muszewska A."/>
            <person name="Okrasinska A."/>
            <person name="Steczkiewicz K."/>
            <person name="Drgas O."/>
            <person name="Orlowska M."/>
            <person name="Perlinska-Lenart U."/>
            <person name="Aleksandrzak-Piekarczyk T."/>
            <person name="Szatraj K."/>
            <person name="Zielenkiewicz U."/>
            <person name="Pilsyk S."/>
            <person name="Malc E."/>
            <person name="Mieczkowski P."/>
            <person name="Kruszewska J.S."/>
            <person name="Biernat P."/>
            <person name="Pawlowska J."/>
        </authorList>
    </citation>
    <scope>NUCLEOTIDE SEQUENCE</scope>
    <source>
        <strain evidence="5">WA0000017839</strain>
    </source>
</reference>
<organism evidence="5 6">
    <name type="scientific">Mucor saturninus</name>
    <dbReference type="NCBI Taxonomy" id="64648"/>
    <lineage>
        <taxon>Eukaryota</taxon>
        <taxon>Fungi</taxon>
        <taxon>Fungi incertae sedis</taxon>
        <taxon>Mucoromycota</taxon>
        <taxon>Mucoromycotina</taxon>
        <taxon>Mucoromycetes</taxon>
        <taxon>Mucorales</taxon>
        <taxon>Mucorineae</taxon>
        <taxon>Mucoraceae</taxon>
        <taxon>Mucor</taxon>
    </lineage>
</organism>
<evidence type="ECO:0000313" key="5">
    <source>
        <dbReference type="EMBL" id="KAG2195856.1"/>
    </source>
</evidence>
<accession>A0A8H7QQJ0</accession>
<keyword evidence="6" id="KW-1185">Reference proteome</keyword>
<evidence type="ECO:0000313" key="6">
    <source>
        <dbReference type="Proteomes" id="UP000603453"/>
    </source>
</evidence>
<dbReference type="PANTHER" id="PTHR28023">
    <property type="entry name" value="UPF0357 PROTEIN YCL012C"/>
    <property type="match status" value="1"/>
</dbReference>
<keyword evidence="2" id="KW-0819">tRNA processing</keyword>
<evidence type="ECO:0000256" key="3">
    <source>
        <dbReference type="ARBA" id="ARBA00022729"/>
    </source>
</evidence>
<proteinExistence type="inferred from homology"/>
<dbReference type="Proteomes" id="UP000603453">
    <property type="component" value="Unassembled WGS sequence"/>
</dbReference>
<evidence type="ECO:0000256" key="2">
    <source>
        <dbReference type="ARBA" id="ARBA00022694"/>
    </source>
</evidence>